<dbReference type="HOGENOM" id="CLU_3240437_0_0_9"/>
<comment type="caution">
    <text evidence="2">The sequence shown here is derived from an EMBL/GenBank/DDBJ whole genome shotgun (WGS) entry which is preliminary data.</text>
</comment>
<name>U2JF62_9STRE</name>
<evidence type="ECO:0000256" key="1">
    <source>
        <dbReference type="SAM" id="Phobius"/>
    </source>
</evidence>
<proteinExistence type="predicted"/>
<gene>
    <name evidence="2" type="ORF">HMPREF1557_00238</name>
</gene>
<keyword evidence="1" id="KW-0812">Transmembrane</keyword>
<dbReference type="EMBL" id="AWVA01000014">
    <property type="protein sequence ID" value="ERJ78435.1"/>
    <property type="molecule type" value="Genomic_DNA"/>
</dbReference>
<evidence type="ECO:0000313" key="3">
    <source>
        <dbReference type="Proteomes" id="UP000016617"/>
    </source>
</evidence>
<dbReference type="AlphaFoldDB" id="U2JF62"/>
<protein>
    <submittedName>
        <fullName evidence="2">Uncharacterized protein</fullName>
    </submittedName>
</protein>
<accession>U2JF62</accession>
<feature type="transmembrane region" description="Helical" evidence="1">
    <location>
        <begin position="21"/>
        <end position="41"/>
    </location>
</feature>
<keyword evidence="1" id="KW-0472">Membrane</keyword>
<evidence type="ECO:0000313" key="2">
    <source>
        <dbReference type="EMBL" id="ERJ78435.1"/>
    </source>
</evidence>
<organism evidence="2 3">
    <name type="scientific">Streptococcus sobrinus W1703</name>
    <dbReference type="NCBI Taxonomy" id="1227275"/>
    <lineage>
        <taxon>Bacteria</taxon>
        <taxon>Bacillati</taxon>
        <taxon>Bacillota</taxon>
        <taxon>Bacilli</taxon>
        <taxon>Lactobacillales</taxon>
        <taxon>Streptococcaceae</taxon>
        <taxon>Streptococcus</taxon>
    </lineage>
</organism>
<dbReference type="Proteomes" id="UP000016617">
    <property type="component" value="Unassembled WGS sequence"/>
</dbReference>
<keyword evidence="1" id="KW-1133">Transmembrane helix</keyword>
<reference evidence="2 3" key="1">
    <citation type="submission" date="2013-06" db="EMBL/GenBank/DDBJ databases">
        <authorList>
            <person name="Weinstock G."/>
            <person name="Sodergren E."/>
            <person name="Lobos E.A."/>
            <person name="Fulton L."/>
            <person name="Fulton R."/>
            <person name="Courtney L."/>
            <person name="Fronick C."/>
            <person name="O'Laughlin M."/>
            <person name="Godfrey J."/>
            <person name="Wilson R.M."/>
            <person name="Miner T."/>
            <person name="Farmer C."/>
            <person name="Delehaunty K."/>
            <person name="Cordes M."/>
            <person name="Minx P."/>
            <person name="Tomlinson C."/>
            <person name="Chen J."/>
            <person name="Wollam A."/>
            <person name="Pepin K.H."/>
            <person name="Bhonagiri V."/>
            <person name="Zhang X."/>
            <person name="Warren W."/>
            <person name="Mitreva M."/>
            <person name="Mardis E.R."/>
            <person name="Wilson R.K."/>
        </authorList>
    </citation>
    <scope>NUCLEOTIDE SEQUENCE [LARGE SCALE GENOMIC DNA]</scope>
    <source>
        <strain evidence="2 3">W1703</strain>
    </source>
</reference>
<sequence>MALDSLIDKFSLKSFGFHRHFLKTGLTAFGFFAKLVTYLSITV</sequence>